<dbReference type="Proteomes" id="UP000006174">
    <property type="component" value="Unassembled WGS sequence"/>
</dbReference>
<organism evidence="2 3">
    <name type="scientific">Ustilago hordei</name>
    <name type="common">Barley covered smut fungus</name>
    <dbReference type="NCBI Taxonomy" id="120017"/>
    <lineage>
        <taxon>Eukaryota</taxon>
        <taxon>Fungi</taxon>
        <taxon>Dikarya</taxon>
        <taxon>Basidiomycota</taxon>
        <taxon>Ustilaginomycotina</taxon>
        <taxon>Ustilaginomycetes</taxon>
        <taxon>Ustilaginales</taxon>
        <taxon>Ustilaginaceae</taxon>
        <taxon>Ustilago</taxon>
    </lineage>
</organism>
<evidence type="ECO:0000313" key="3">
    <source>
        <dbReference type="Proteomes" id="UP000006174"/>
    </source>
</evidence>
<dbReference type="EMBL" id="CAGI01000135">
    <property type="protein sequence ID" value="CCF48573.1"/>
    <property type="molecule type" value="Genomic_DNA"/>
</dbReference>
<dbReference type="AlphaFoldDB" id="I2FNT0"/>
<accession>I2FNT0</accession>
<comment type="caution">
    <text evidence="2">The sequence shown here is derived from an EMBL/GenBank/DDBJ whole genome shotgun (WGS) entry which is preliminary data.</text>
</comment>
<sequence length="159" mass="17313">MAKTLDTIHRDRSEGAQWTHLADICPNKALPGDFGFLARDLWQSTRLLLQDPLPHPKSARTATSCHIRVSPTSSECRHPPLHSSSRMPSFTSGNGDQATTAIPPIPSGRLAPDASVSPSRSAIVEIQSDLLDLTDFAEIDRKLMSPPISHFAIPERQSG</sequence>
<dbReference type="HOGENOM" id="CLU_1662118_0_0_1"/>
<gene>
    <name evidence="2" type="ORF">UHOR_03362</name>
</gene>
<protein>
    <submittedName>
        <fullName evidence="2">Uncharacterized protein</fullName>
    </submittedName>
</protein>
<feature type="region of interest" description="Disordered" evidence="1">
    <location>
        <begin position="53"/>
        <end position="116"/>
    </location>
</feature>
<evidence type="ECO:0000313" key="2">
    <source>
        <dbReference type="EMBL" id="CCF48573.1"/>
    </source>
</evidence>
<feature type="compositionally biased region" description="Polar residues" evidence="1">
    <location>
        <begin position="82"/>
        <end position="100"/>
    </location>
</feature>
<name>I2FNT0_USTHO</name>
<reference evidence="2 3" key="1">
    <citation type="journal article" date="2012" name="Plant Cell">
        <title>Genome comparison of barley and maize smut fungi reveals targeted loss of RNA silencing components and species-specific presence of transposable elements.</title>
        <authorList>
            <person name="Laurie J.D."/>
            <person name="Ali S."/>
            <person name="Linning R."/>
            <person name="Mannhaupt G."/>
            <person name="Wong P."/>
            <person name="Gueldener U."/>
            <person name="Muensterkoetter M."/>
            <person name="Moore R."/>
            <person name="Kahmann R."/>
            <person name="Bakkeren G."/>
            <person name="Schirawski J."/>
        </authorList>
    </citation>
    <scope>NUCLEOTIDE SEQUENCE [LARGE SCALE GENOMIC DNA]</scope>
    <source>
        <strain evidence="3">Uh4875-4</strain>
    </source>
</reference>
<proteinExistence type="predicted"/>
<evidence type="ECO:0000256" key="1">
    <source>
        <dbReference type="SAM" id="MobiDB-lite"/>
    </source>
</evidence>
<feature type="compositionally biased region" description="Polar residues" evidence="1">
    <location>
        <begin position="60"/>
        <end position="74"/>
    </location>
</feature>
<keyword evidence="3" id="KW-1185">Reference proteome</keyword>